<name>A0A9P5TBU4_9AGAM</name>
<protein>
    <submittedName>
        <fullName evidence="1">Uncharacterized protein</fullName>
    </submittedName>
</protein>
<gene>
    <name evidence="1" type="ORF">DFH94DRAFT_723783</name>
</gene>
<evidence type="ECO:0000313" key="2">
    <source>
        <dbReference type="Proteomes" id="UP000759537"/>
    </source>
</evidence>
<comment type="caution">
    <text evidence="1">The sequence shown here is derived from an EMBL/GenBank/DDBJ whole genome shotgun (WGS) entry which is preliminary data.</text>
</comment>
<sequence length="77" mass="8193">MGSATYSASPSLGIVSDLAIKAPVFSPMAHPFFAIFFLFLRFSGSLANEPSVTPTYSCGVSSVILSRLQARPHMPVD</sequence>
<dbReference type="EMBL" id="WHVB01000004">
    <property type="protein sequence ID" value="KAF8483725.1"/>
    <property type="molecule type" value="Genomic_DNA"/>
</dbReference>
<organism evidence="1 2">
    <name type="scientific">Russula ochroleuca</name>
    <dbReference type="NCBI Taxonomy" id="152965"/>
    <lineage>
        <taxon>Eukaryota</taxon>
        <taxon>Fungi</taxon>
        <taxon>Dikarya</taxon>
        <taxon>Basidiomycota</taxon>
        <taxon>Agaricomycotina</taxon>
        <taxon>Agaricomycetes</taxon>
        <taxon>Russulales</taxon>
        <taxon>Russulaceae</taxon>
        <taxon>Russula</taxon>
    </lineage>
</organism>
<evidence type="ECO:0000313" key="1">
    <source>
        <dbReference type="EMBL" id="KAF8483725.1"/>
    </source>
</evidence>
<dbReference type="Proteomes" id="UP000759537">
    <property type="component" value="Unassembled WGS sequence"/>
</dbReference>
<accession>A0A9P5TBU4</accession>
<proteinExistence type="predicted"/>
<reference evidence="1" key="1">
    <citation type="submission" date="2019-10" db="EMBL/GenBank/DDBJ databases">
        <authorList>
            <consortium name="DOE Joint Genome Institute"/>
            <person name="Kuo A."/>
            <person name="Miyauchi S."/>
            <person name="Kiss E."/>
            <person name="Drula E."/>
            <person name="Kohler A."/>
            <person name="Sanchez-Garcia M."/>
            <person name="Andreopoulos B."/>
            <person name="Barry K.W."/>
            <person name="Bonito G."/>
            <person name="Buee M."/>
            <person name="Carver A."/>
            <person name="Chen C."/>
            <person name="Cichocki N."/>
            <person name="Clum A."/>
            <person name="Culley D."/>
            <person name="Crous P.W."/>
            <person name="Fauchery L."/>
            <person name="Girlanda M."/>
            <person name="Hayes R."/>
            <person name="Keri Z."/>
            <person name="LaButti K."/>
            <person name="Lipzen A."/>
            <person name="Lombard V."/>
            <person name="Magnuson J."/>
            <person name="Maillard F."/>
            <person name="Morin E."/>
            <person name="Murat C."/>
            <person name="Nolan M."/>
            <person name="Ohm R."/>
            <person name="Pangilinan J."/>
            <person name="Pereira M."/>
            <person name="Perotto S."/>
            <person name="Peter M."/>
            <person name="Riley R."/>
            <person name="Sitrit Y."/>
            <person name="Stielow B."/>
            <person name="Szollosi G."/>
            <person name="Zifcakova L."/>
            <person name="Stursova M."/>
            <person name="Spatafora J.W."/>
            <person name="Tedersoo L."/>
            <person name="Vaario L.-M."/>
            <person name="Yamada A."/>
            <person name="Yan M."/>
            <person name="Wang P."/>
            <person name="Xu J."/>
            <person name="Bruns T."/>
            <person name="Baldrian P."/>
            <person name="Vilgalys R."/>
            <person name="Henrissat B."/>
            <person name="Grigoriev I.V."/>
            <person name="Hibbett D."/>
            <person name="Nagy L.G."/>
            <person name="Martin F.M."/>
        </authorList>
    </citation>
    <scope>NUCLEOTIDE SEQUENCE</scope>
    <source>
        <strain evidence="1">Prilba</strain>
    </source>
</reference>
<dbReference type="AlphaFoldDB" id="A0A9P5TBU4"/>
<reference evidence="1" key="2">
    <citation type="journal article" date="2020" name="Nat. Commun.">
        <title>Large-scale genome sequencing of mycorrhizal fungi provides insights into the early evolution of symbiotic traits.</title>
        <authorList>
            <person name="Miyauchi S."/>
            <person name="Kiss E."/>
            <person name="Kuo A."/>
            <person name="Drula E."/>
            <person name="Kohler A."/>
            <person name="Sanchez-Garcia M."/>
            <person name="Morin E."/>
            <person name="Andreopoulos B."/>
            <person name="Barry K.W."/>
            <person name="Bonito G."/>
            <person name="Buee M."/>
            <person name="Carver A."/>
            <person name="Chen C."/>
            <person name="Cichocki N."/>
            <person name="Clum A."/>
            <person name="Culley D."/>
            <person name="Crous P.W."/>
            <person name="Fauchery L."/>
            <person name="Girlanda M."/>
            <person name="Hayes R.D."/>
            <person name="Keri Z."/>
            <person name="LaButti K."/>
            <person name="Lipzen A."/>
            <person name="Lombard V."/>
            <person name="Magnuson J."/>
            <person name="Maillard F."/>
            <person name="Murat C."/>
            <person name="Nolan M."/>
            <person name="Ohm R.A."/>
            <person name="Pangilinan J."/>
            <person name="Pereira M.F."/>
            <person name="Perotto S."/>
            <person name="Peter M."/>
            <person name="Pfister S."/>
            <person name="Riley R."/>
            <person name="Sitrit Y."/>
            <person name="Stielow J.B."/>
            <person name="Szollosi G."/>
            <person name="Zifcakova L."/>
            <person name="Stursova M."/>
            <person name="Spatafora J.W."/>
            <person name="Tedersoo L."/>
            <person name="Vaario L.M."/>
            <person name="Yamada A."/>
            <person name="Yan M."/>
            <person name="Wang P."/>
            <person name="Xu J."/>
            <person name="Bruns T."/>
            <person name="Baldrian P."/>
            <person name="Vilgalys R."/>
            <person name="Dunand C."/>
            <person name="Henrissat B."/>
            <person name="Grigoriev I.V."/>
            <person name="Hibbett D."/>
            <person name="Nagy L.G."/>
            <person name="Martin F.M."/>
        </authorList>
    </citation>
    <scope>NUCLEOTIDE SEQUENCE</scope>
    <source>
        <strain evidence="1">Prilba</strain>
    </source>
</reference>
<keyword evidence="2" id="KW-1185">Reference proteome</keyword>